<dbReference type="EMBL" id="CACVBM020001667">
    <property type="protein sequence ID" value="CAA7057030.1"/>
    <property type="molecule type" value="Genomic_DNA"/>
</dbReference>
<dbReference type="SUPFAM" id="SSF49503">
    <property type="entry name" value="Cupredoxins"/>
    <property type="match status" value="1"/>
</dbReference>
<evidence type="ECO:0000256" key="5">
    <source>
        <dbReference type="ARBA" id="ARBA00022737"/>
    </source>
</evidence>
<evidence type="ECO:0000313" key="11">
    <source>
        <dbReference type="Proteomes" id="UP000467841"/>
    </source>
</evidence>
<dbReference type="PANTHER" id="PTHR11709">
    <property type="entry name" value="MULTI-COPPER OXIDASE"/>
    <property type="match status" value="1"/>
</dbReference>
<dbReference type="GO" id="GO:0016491">
    <property type="term" value="F:oxidoreductase activity"/>
    <property type="evidence" value="ECO:0007669"/>
    <property type="project" value="InterPro"/>
</dbReference>
<dbReference type="Proteomes" id="UP000467841">
    <property type="component" value="Unassembled WGS sequence"/>
</dbReference>
<reference evidence="9 11" key="1">
    <citation type="submission" date="2020-01" db="EMBL/GenBank/DDBJ databases">
        <authorList>
            <person name="Mishra B."/>
        </authorList>
    </citation>
    <scope>NUCLEOTIDE SEQUENCE [LARGE SCALE GENOMIC DNA]</scope>
</reference>
<comment type="similarity">
    <text evidence="2">Belongs to the multicopper oxidase family.</text>
</comment>
<dbReference type="InterPro" id="IPR002355">
    <property type="entry name" value="Cu_oxidase_Cu_BS"/>
</dbReference>
<protein>
    <recommendedName>
        <fullName evidence="7">Plastocyanin-like domain-containing protein</fullName>
    </recommendedName>
</protein>
<dbReference type="EMBL" id="CACVBM020000390">
    <property type="protein sequence ID" value="CAA7018543.1"/>
    <property type="molecule type" value="Genomic_DNA"/>
</dbReference>
<evidence type="ECO:0000313" key="10">
    <source>
        <dbReference type="EMBL" id="CAA7057030.1"/>
    </source>
</evidence>
<evidence type="ECO:0000256" key="3">
    <source>
        <dbReference type="ARBA" id="ARBA00022525"/>
    </source>
</evidence>
<dbReference type="InterPro" id="IPR008972">
    <property type="entry name" value="Cupredoxin"/>
</dbReference>
<accession>A0A6D2IMB0</accession>
<sequence length="113" mass="13150">MGAEYKSSLRILEHSQVKTIQFIDEIYHTYYRKKKHLGGGEMGVDLDADVEGRRNYDERTAQFNLEDPPYLNTIGVPVGGWATIRFVANNPGLWLLHCHFDIHQTWGMMARRR</sequence>
<name>A0A6D2IMB0_9BRAS</name>
<dbReference type="Gene3D" id="2.60.40.420">
    <property type="entry name" value="Cupredoxins - blue copper proteins"/>
    <property type="match status" value="1"/>
</dbReference>
<dbReference type="PROSITE" id="PS00080">
    <property type="entry name" value="MULTICOPPER_OXIDASE2"/>
    <property type="match status" value="1"/>
</dbReference>
<dbReference type="OrthoDB" id="1087253at2759"/>
<proteinExistence type="inferred from homology"/>
<keyword evidence="5" id="KW-0677">Repeat</keyword>
<organism evidence="9 11">
    <name type="scientific">Microthlaspi erraticum</name>
    <dbReference type="NCBI Taxonomy" id="1685480"/>
    <lineage>
        <taxon>Eukaryota</taxon>
        <taxon>Viridiplantae</taxon>
        <taxon>Streptophyta</taxon>
        <taxon>Embryophyta</taxon>
        <taxon>Tracheophyta</taxon>
        <taxon>Spermatophyta</taxon>
        <taxon>Magnoliopsida</taxon>
        <taxon>eudicotyledons</taxon>
        <taxon>Gunneridae</taxon>
        <taxon>Pentapetalae</taxon>
        <taxon>rosids</taxon>
        <taxon>malvids</taxon>
        <taxon>Brassicales</taxon>
        <taxon>Brassicaceae</taxon>
        <taxon>Coluteocarpeae</taxon>
        <taxon>Microthlaspi</taxon>
    </lineage>
</organism>
<dbReference type="EMBL" id="CACVBM020001074">
    <property type="protein sequence ID" value="CAA7029036.1"/>
    <property type="molecule type" value="Genomic_DNA"/>
</dbReference>
<dbReference type="GO" id="GO:0005576">
    <property type="term" value="C:extracellular region"/>
    <property type="evidence" value="ECO:0007669"/>
    <property type="project" value="UniProtKB-SubCell"/>
</dbReference>
<dbReference type="InterPro" id="IPR045087">
    <property type="entry name" value="Cu-oxidase_fam"/>
</dbReference>
<evidence type="ECO:0000256" key="6">
    <source>
        <dbReference type="ARBA" id="ARBA00023008"/>
    </source>
</evidence>
<comment type="subcellular location">
    <subcellularLocation>
        <location evidence="1">Secreted</location>
    </subcellularLocation>
</comment>
<keyword evidence="4" id="KW-0479">Metal-binding</keyword>
<evidence type="ECO:0000256" key="4">
    <source>
        <dbReference type="ARBA" id="ARBA00022723"/>
    </source>
</evidence>
<feature type="domain" description="Plastocyanin-like" evidence="7">
    <location>
        <begin position="52"/>
        <end position="111"/>
    </location>
</feature>
<dbReference type="InterPro" id="IPR011706">
    <property type="entry name" value="Cu-oxidase_C"/>
</dbReference>
<dbReference type="AlphaFoldDB" id="A0A6D2IMB0"/>
<evidence type="ECO:0000313" key="8">
    <source>
        <dbReference type="EMBL" id="CAA7018543.1"/>
    </source>
</evidence>
<evidence type="ECO:0000259" key="7">
    <source>
        <dbReference type="Pfam" id="PF07731"/>
    </source>
</evidence>
<evidence type="ECO:0000256" key="2">
    <source>
        <dbReference type="ARBA" id="ARBA00010609"/>
    </source>
</evidence>
<dbReference type="GO" id="GO:0005507">
    <property type="term" value="F:copper ion binding"/>
    <property type="evidence" value="ECO:0007669"/>
    <property type="project" value="InterPro"/>
</dbReference>
<dbReference type="Pfam" id="PF07731">
    <property type="entry name" value="Cu-oxidase_2"/>
    <property type="match status" value="1"/>
</dbReference>
<gene>
    <name evidence="9" type="ORF">MERR_LOCUS16271</name>
    <name evidence="10" type="ORF">MERR_LOCUS44266</name>
    <name evidence="8" type="ORF">MERR_LOCUS5778</name>
</gene>
<keyword evidence="6" id="KW-0186">Copper</keyword>
<evidence type="ECO:0000313" key="9">
    <source>
        <dbReference type="EMBL" id="CAA7029036.1"/>
    </source>
</evidence>
<keyword evidence="11" id="KW-1185">Reference proteome</keyword>
<keyword evidence="3" id="KW-0964">Secreted</keyword>
<evidence type="ECO:0000256" key="1">
    <source>
        <dbReference type="ARBA" id="ARBA00004613"/>
    </source>
</evidence>
<dbReference type="PANTHER" id="PTHR11709:SF324">
    <property type="entry name" value="LACCASE-6"/>
    <property type="match status" value="1"/>
</dbReference>